<name>A0A7J6SC56_PEROL</name>
<dbReference type="SMART" id="SM00184">
    <property type="entry name" value="RING"/>
    <property type="match status" value="2"/>
</dbReference>
<keyword evidence="1" id="KW-0862">Zinc</keyword>
<dbReference type="Pfam" id="PF13639">
    <property type="entry name" value="zf-RING_2"/>
    <property type="match status" value="1"/>
</dbReference>
<dbReference type="PROSITE" id="PS50096">
    <property type="entry name" value="IQ"/>
    <property type="match status" value="1"/>
</dbReference>
<feature type="chain" id="PRO_5029569337" evidence="2">
    <location>
        <begin position="17"/>
        <end position="487"/>
    </location>
</feature>
<feature type="domain" description="RING-type" evidence="3">
    <location>
        <begin position="177"/>
        <end position="221"/>
    </location>
</feature>
<keyword evidence="2" id="KW-0732">Signal</keyword>
<gene>
    <name evidence="4" type="primary">RNF24_3</name>
    <name evidence="4" type="ORF">FOZ63_021628</name>
</gene>
<reference evidence="4 5" key="1">
    <citation type="submission" date="2020-04" db="EMBL/GenBank/DDBJ databases">
        <title>Perkinsus olseni comparative genomics.</title>
        <authorList>
            <person name="Bogema D.R."/>
        </authorList>
    </citation>
    <scope>NUCLEOTIDE SEQUENCE [LARGE SCALE GENOMIC DNA]</scope>
    <source>
        <strain evidence="4 5">ATCC PRA-207</strain>
    </source>
</reference>
<dbReference type="PANTHER" id="PTHR14991">
    <property type="entry name" value="RING FINGER PROTEIN 32"/>
    <property type="match status" value="1"/>
</dbReference>
<dbReference type="PROSITE" id="PS50089">
    <property type="entry name" value="ZF_RING_2"/>
    <property type="match status" value="2"/>
</dbReference>
<evidence type="ECO:0000256" key="1">
    <source>
        <dbReference type="PROSITE-ProRule" id="PRU00175"/>
    </source>
</evidence>
<dbReference type="EMBL" id="JABANO010019256">
    <property type="protein sequence ID" value="KAF4730478.1"/>
    <property type="molecule type" value="Genomic_DNA"/>
</dbReference>
<organism evidence="4 5">
    <name type="scientific">Perkinsus olseni</name>
    <name type="common">Perkinsus atlanticus</name>
    <dbReference type="NCBI Taxonomy" id="32597"/>
    <lineage>
        <taxon>Eukaryota</taxon>
        <taxon>Sar</taxon>
        <taxon>Alveolata</taxon>
        <taxon>Perkinsozoa</taxon>
        <taxon>Perkinsea</taxon>
        <taxon>Perkinsida</taxon>
        <taxon>Perkinsidae</taxon>
        <taxon>Perkinsus</taxon>
    </lineage>
</organism>
<dbReference type="SUPFAM" id="SSF57850">
    <property type="entry name" value="RING/U-box"/>
    <property type="match status" value="2"/>
</dbReference>
<dbReference type="InterPro" id="IPR001841">
    <property type="entry name" value="Znf_RING"/>
</dbReference>
<dbReference type="Pfam" id="PF14634">
    <property type="entry name" value="zf-RING_5"/>
    <property type="match status" value="1"/>
</dbReference>
<evidence type="ECO:0000259" key="3">
    <source>
        <dbReference type="PROSITE" id="PS50089"/>
    </source>
</evidence>
<comment type="caution">
    <text evidence="4">The sequence shown here is derived from an EMBL/GenBank/DDBJ whole genome shotgun (WGS) entry which is preliminary data.</text>
</comment>
<evidence type="ECO:0000313" key="5">
    <source>
        <dbReference type="Proteomes" id="UP000553632"/>
    </source>
</evidence>
<proteinExistence type="predicted"/>
<evidence type="ECO:0000256" key="2">
    <source>
        <dbReference type="SAM" id="SignalP"/>
    </source>
</evidence>
<accession>A0A7J6SC56</accession>
<keyword evidence="5" id="KW-1185">Reference proteome</keyword>
<keyword evidence="1" id="KW-0479">Metal-binding</keyword>
<protein>
    <submittedName>
        <fullName evidence="4">RING finger protein 24</fullName>
    </submittedName>
</protein>
<dbReference type="CDD" id="cd23767">
    <property type="entry name" value="IQCD"/>
    <property type="match status" value="1"/>
</dbReference>
<keyword evidence="1" id="KW-0863">Zinc-finger</keyword>
<dbReference type="AlphaFoldDB" id="A0A7J6SC56"/>
<feature type="signal peptide" evidence="2">
    <location>
        <begin position="1"/>
        <end position="16"/>
    </location>
</feature>
<dbReference type="PANTHER" id="PTHR14991:SF0">
    <property type="entry name" value="RING FINGER PROTEIN 32"/>
    <property type="match status" value="1"/>
</dbReference>
<dbReference type="Proteomes" id="UP000553632">
    <property type="component" value="Unassembled WGS sequence"/>
</dbReference>
<dbReference type="InterPro" id="IPR013083">
    <property type="entry name" value="Znf_RING/FYVE/PHD"/>
</dbReference>
<feature type="domain" description="RING-type" evidence="3">
    <location>
        <begin position="363"/>
        <end position="419"/>
    </location>
</feature>
<dbReference type="Gene3D" id="3.30.40.10">
    <property type="entry name" value="Zinc/RING finger domain, C3HC4 (zinc finger)"/>
    <property type="match status" value="2"/>
</dbReference>
<sequence length="487" mass="54525">MMKLLAPWLIIVATQAQVDPRDLFIGQYILDLDSSGFVIATVDEDGFIDFLFGYPDRPLVSSPPLPLSGGPSDYVIRYRDGDFDFIRDLIKRSAPEANIQNGDFTELTGFSAVRFGMIPKGSSLRGALSYKDKMLHYDASLTAAERAGLVEPPLKPLTAQEWQTAKQLSDGRVDEICSICREPYRDSSQVILACSHTFHERCFLSYLRFADAAIARCPVCRTEAHDWTTHDGGLNAWRSRSATRIQRCWRGHRGRVRVMEGLPPGSRLRRRYAAQRLKATGRRIEKLGEARRVAVDKFLGDVDRSTLESSRMLRESLAAFESFRNGVKSAERGPPPVLLSGSASPSWLQEAVGKAIERGDCECPICYDQLRTIEGVEAPRQPARRAVTILSCSHLFHQKCLDSFESFRVFEKRFCPMCRQDSVRALPLPLSAPENSNVEQAYALETKCTTVRELLSWTAAAASNPHALLYLRYRSTYPHPGKICGGV</sequence>
<evidence type="ECO:0000313" key="4">
    <source>
        <dbReference type="EMBL" id="KAF4730478.1"/>
    </source>
</evidence>
<dbReference type="InterPro" id="IPR042862">
    <property type="entry name" value="RNF32"/>
</dbReference>
<dbReference type="GO" id="GO:0008270">
    <property type="term" value="F:zinc ion binding"/>
    <property type="evidence" value="ECO:0007669"/>
    <property type="project" value="UniProtKB-KW"/>
</dbReference>